<dbReference type="PROSITE" id="PS51450">
    <property type="entry name" value="LRR"/>
    <property type="match status" value="2"/>
</dbReference>
<dbReference type="OrthoDB" id="676979at2759"/>
<dbReference type="InterPro" id="IPR032675">
    <property type="entry name" value="LRR_dom_sf"/>
</dbReference>
<evidence type="ECO:0000256" key="2">
    <source>
        <dbReference type="ARBA" id="ARBA00004479"/>
    </source>
</evidence>
<comment type="catalytic activity">
    <reaction evidence="19">
        <text>L-threonyl-[protein] + ATP = O-phospho-L-threonyl-[protein] + ADP + H(+)</text>
        <dbReference type="Rhea" id="RHEA:46608"/>
        <dbReference type="Rhea" id="RHEA-COMP:11060"/>
        <dbReference type="Rhea" id="RHEA-COMP:11605"/>
        <dbReference type="ChEBI" id="CHEBI:15378"/>
        <dbReference type="ChEBI" id="CHEBI:30013"/>
        <dbReference type="ChEBI" id="CHEBI:30616"/>
        <dbReference type="ChEBI" id="CHEBI:61977"/>
        <dbReference type="ChEBI" id="CHEBI:456216"/>
        <dbReference type="EC" id="2.7.11.1"/>
    </reaction>
</comment>
<dbReference type="FunFam" id="3.80.10.10:FF:000041">
    <property type="entry name" value="LRR receptor-like serine/threonine-protein kinase ERECTA"/>
    <property type="match status" value="1"/>
</dbReference>
<keyword evidence="6" id="KW-0597">Phosphoprotein</keyword>
<dbReference type="FunFam" id="3.80.10.10:FF:000095">
    <property type="entry name" value="LRR receptor-like serine/threonine-protein kinase GSO1"/>
    <property type="match status" value="1"/>
</dbReference>
<reference evidence="25" key="1">
    <citation type="submission" date="2013-09" db="EMBL/GenBank/DDBJ databases">
        <title>Corchorus olitorius genome sequencing.</title>
        <authorList>
            <person name="Alam M."/>
            <person name="Haque M.S."/>
            <person name="Islam M.S."/>
            <person name="Emdad E.M."/>
            <person name="Islam M.M."/>
            <person name="Ahmed B."/>
            <person name="Halim A."/>
            <person name="Hossen Q.M.M."/>
            <person name="Hossain M.Z."/>
            <person name="Ahmed R."/>
            <person name="Khan M.M."/>
            <person name="Islam R."/>
            <person name="Rashid M.M."/>
            <person name="Khan S.A."/>
            <person name="Rahman M.S."/>
            <person name="Alam M."/>
            <person name="Yahiya A.S."/>
            <person name="Khan M.S."/>
            <person name="Azam M.S."/>
            <person name="Haque T."/>
            <person name="Lashkar M.Z.H."/>
            <person name="Akhand A.I."/>
            <person name="Morshed G."/>
            <person name="Roy S."/>
            <person name="Uddin K.S."/>
            <person name="Rabeya T."/>
            <person name="Hossain A.S."/>
            <person name="Chowdhury A."/>
            <person name="Snigdha A.R."/>
            <person name="Mortoza M.S."/>
            <person name="Matin S.A."/>
            <person name="Hoque S.M.E."/>
            <person name="Islam M.K."/>
            <person name="Roy D.K."/>
            <person name="Haider R."/>
            <person name="Moosa M.M."/>
            <person name="Elias S.M."/>
            <person name="Hasan A.M."/>
            <person name="Jahan S."/>
            <person name="Shafiuddin M."/>
            <person name="Mahmood N."/>
            <person name="Shommy N.S."/>
        </authorList>
    </citation>
    <scope>NUCLEOTIDE SEQUENCE [LARGE SCALE GENOMIC DNA]</scope>
    <source>
        <strain evidence="25">cv. O-4</strain>
    </source>
</reference>
<evidence type="ECO:0000256" key="3">
    <source>
        <dbReference type="ARBA" id="ARBA00009592"/>
    </source>
</evidence>
<evidence type="ECO:0000313" key="25">
    <source>
        <dbReference type="Proteomes" id="UP000187203"/>
    </source>
</evidence>
<dbReference type="InterPro" id="IPR003591">
    <property type="entry name" value="Leu-rich_rpt_typical-subtyp"/>
</dbReference>
<proteinExistence type="inferred from homology"/>
<keyword evidence="13" id="KW-0418">Kinase</keyword>
<keyword evidence="5" id="KW-0723">Serine/threonine-protein kinase</keyword>
<dbReference type="SUPFAM" id="SSF56112">
    <property type="entry name" value="Protein kinase-like (PK-like)"/>
    <property type="match status" value="1"/>
</dbReference>
<feature type="domain" description="Protein kinase" evidence="23">
    <location>
        <begin position="490"/>
        <end position="759"/>
    </location>
</feature>
<keyword evidence="7" id="KW-0433">Leucine-rich repeat</keyword>
<dbReference type="Proteomes" id="UP000187203">
    <property type="component" value="Unassembled WGS sequence"/>
</dbReference>
<keyword evidence="8" id="KW-0808">Transferase</keyword>
<evidence type="ECO:0000256" key="18">
    <source>
        <dbReference type="ARBA" id="ARBA00023180"/>
    </source>
</evidence>
<name>A0A1R3GS90_9ROSI</name>
<dbReference type="GO" id="GO:0005886">
    <property type="term" value="C:plasma membrane"/>
    <property type="evidence" value="ECO:0007669"/>
    <property type="project" value="UniProtKB-SubCell"/>
</dbReference>
<keyword evidence="25" id="KW-1185">Reference proteome</keyword>
<keyword evidence="11" id="KW-0677">Repeat</keyword>
<dbReference type="Pfam" id="PF00560">
    <property type="entry name" value="LRR_1"/>
    <property type="match status" value="3"/>
</dbReference>
<evidence type="ECO:0000256" key="11">
    <source>
        <dbReference type="ARBA" id="ARBA00022737"/>
    </source>
</evidence>
<evidence type="ECO:0000256" key="7">
    <source>
        <dbReference type="ARBA" id="ARBA00022614"/>
    </source>
</evidence>
<dbReference type="Gene3D" id="1.10.510.10">
    <property type="entry name" value="Transferase(Phosphotransferase) domain 1"/>
    <property type="match status" value="1"/>
</dbReference>
<dbReference type="InterPro" id="IPR055414">
    <property type="entry name" value="LRR_R13L4/SHOC2-like"/>
</dbReference>
<evidence type="ECO:0000256" key="22">
    <source>
        <dbReference type="SAM" id="Phobius"/>
    </source>
</evidence>
<dbReference type="SMART" id="SM00365">
    <property type="entry name" value="LRR_SD22"/>
    <property type="match status" value="6"/>
</dbReference>
<dbReference type="InterPro" id="IPR011009">
    <property type="entry name" value="Kinase-like_dom_sf"/>
</dbReference>
<feature type="binding site" evidence="21">
    <location>
        <position position="518"/>
    </location>
    <ligand>
        <name>ATP</name>
        <dbReference type="ChEBI" id="CHEBI:30616"/>
    </ligand>
</feature>
<dbReference type="PANTHER" id="PTHR48053:SF126">
    <property type="entry name" value="MDIS1-INTERACTING RECEPTOR LIKE KINASE 2-LIKE ISOFORM X1"/>
    <property type="match status" value="1"/>
</dbReference>
<evidence type="ECO:0000256" key="15">
    <source>
        <dbReference type="ARBA" id="ARBA00022989"/>
    </source>
</evidence>
<keyword evidence="16 22" id="KW-0472">Membrane</keyword>
<organism evidence="24 25">
    <name type="scientific">Corchorus olitorius</name>
    <dbReference type="NCBI Taxonomy" id="93759"/>
    <lineage>
        <taxon>Eukaryota</taxon>
        <taxon>Viridiplantae</taxon>
        <taxon>Streptophyta</taxon>
        <taxon>Embryophyta</taxon>
        <taxon>Tracheophyta</taxon>
        <taxon>Spermatophyta</taxon>
        <taxon>Magnoliopsida</taxon>
        <taxon>eudicotyledons</taxon>
        <taxon>Gunneridae</taxon>
        <taxon>Pentapetalae</taxon>
        <taxon>rosids</taxon>
        <taxon>malvids</taxon>
        <taxon>Malvales</taxon>
        <taxon>Malvaceae</taxon>
        <taxon>Grewioideae</taxon>
        <taxon>Apeibeae</taxon>
        <taxon>Corchorus</taxon>
    </lineage>
</organism>
<dbReference type="PROSITE" id="PS50011">
    <property type="entry name" value="PROTEIN_KINASE_DOM"/>
    <property type="match status" value="1"/>
</dbReference>
<dbReference type="Pfam" id="PF00069">
    <property type="entry name" value="Pkinase"/>
    <property type="match status" value="1"/>
</dbReference>
<evidence type="ECO:0000256" key="21">
    <source>
        <dbReference type="PROSITE-ProRule" id="PRU10141"/>
    </source>
</evidence>
<evidence type="ECO:0000256" key="13">
    <source>
        <dbReference type="ARBA" id="ARBA00022777"/>
    </source>
</evidence>
<dbReference type="Gene3D" id="3.80.10.10">
    <property type="entry name" value="Ribonuclease Inhibitor"/>
    <property type="match status" value="4"/>
</dbReference>
<keyword evidence="15 22" id="KW-1133">Transmembrane helix</keyword>
<keyword evidence="10" id="KW-0732">Signal</keyword>
<dbReference type="STRING" id="93759.A0A1R3GS90"/>
<evidence type="ECO:0000256" key="12">
    <source>
        <dbReference type="ARBA" id="ARBA00022741"/>
    </source>
</evidence>
<evidence type="ECO:0000256" key="6">
    <source>
        <dbReference type="ARBA" id="ARBA00022553"/>
    </source>
</evidence>
<dbReference type="InterPro" id="IPR000719">
    <property type="entry name" value="Prot_kinase_dom"/>
</dbReference>
<evidence type="ECO:0000256" key="19">
    <source>
        <dbReference type="ARBA" id="ARBA00047899"/>
    </source>
</evidence>
<dbReference type="PROSITE" id="PS00107">
    <property type="entry name" value="PROTEIN_KINASE_ATP"/>
    <property type="match status" value="1"/>
</dbReference>
<keyword evidence="14 21" id="KW-0067">ATP-binding</keyword>
<keyword evidence="18" id="KW-0325">Glycoprotein</keyword>
<comment type="subcellular location">
    <subcellularLocation>
        <location evidence="1">Cell membrane</location>
    </subcellularLocation>
    <subcellularLocation>
        <location evidence="2">Membrane</location>
        <topology evidence="2">Single-pass type I membrane protein</topology>
    </subcellularLocation>
</comment>
<protein>
    <recommendedName>
        <fullName evidence="4">non-specific serine/threonine protein kinase</fullName>
        <ecNumber evidence="4">2.7.11.1</ecNumber>
    </recommendedName>
</protein>
<dbReference type="InterPro" id="IPR001611">
    <property type="entry name" value="Leu-rich_rpt"/>
</dbReference>
<accession>A0A1R3GS90</accession>
<comment type="caution">
    <text evidence="24">The sequence shown here is derived from an EMBL/GenBank/DDBJ whole genome shotgun (WGS) entry which is preliminary data.</text>
</comment>
<dbReference type="AlphaFoldDB" id="A0A1R3GS90"/>
<dbReference type="PRINTS" id="PR00019">
    <property type="entry name" value="LEURICHRPT"/>
</dbReference>
<dbReference type="GO" id="GO:0005524">
    <property type="term" value="F:ATP binding"/>
    <property type="evidence" value="ECO:0007669"/>
    <property type="project" value="UniProtKB-UniRule"/>
</dbReference>
<evidence type="ECO:0000256" key="9">
    <source>
        <dbReference type="ARBA" id="ARBA00022692"/>
    </source>
</evidence>
<dbReference type="PANTHER" id="PTHR48053">
    <property type="entry name" value="LEUCINE RICH REPEAT FAMILY PROTEIN, EXPRESSED"/>
    <property type="match status" value="1"/>
</dbReference>
<evidence type="ECO:0000256" key="10">
    <source>
        <dbReference type="ARBA" id="ARBA00022729"/>
    </source>
</evidence>
<evidence type="ECO:0000256" key="16">
    <source>
        <dbReference type="ARBA" id="ARBA00023136"/>
    </source>
</evidence>
<comment type="similarity">
    <text evidence="3">Belongs to the RLP family.</text>
</comment>
<dbReference type="InterPro" id="IPR017441">
    <property type="entry name" value="Protein_kinase_ATP_BS"/>
</dbReference>
<dbReference type="Gene3D" id="3.30.200.20">
    <property type="entry name" value="Phosphorylase Kinase, domain 1"/>
    <property type="match status" value="1"/>
</dbReference>
<dbReference type="EC" id="2.7.11.1" evidence="4"/>
<feature type="transmembrane region" description="Helical" evidence="22">
    <location>
        <begin position="426"/>
        <end position="450"/>
    </location>
</feature>
<dbReference type="SUPFAM" id="SSF52047">
    <property type="entry name" value="RNI-like"/>
    <property type="match status" value="1"/>
</dbReference>
<sequence length="787" mass="87106">MIPPNTASGTIWKIEFFFISKSCPSYLSDRILGGNIPPQIGDLPALKYLDLSNCELSGELPPSLGNLTQLEFLDISSNHNINGSIPPQLENLENLVTLNLSSNSLSGLIPSFLGVLTNLRHLVMSGNQFDIGPIPPTLSNLKALETLDLSDCRIIGPIPSSIGLLTNLKSLVLRDNNISGSIPSEIGKLKNLVDLYLDTNMLVGLVPITLYQLTNLDTLNLDNNQLHGSIHPNVENLKNLAFFGIHNNSFTGPIPPNLCHLTNLKILIFAHNQLSGSIPSCIGNLSILYSLIAGSNQISGSIPSSIGNLSKLIVLDLEMNLLEGPIPEVGNLEALRWLDLSGNRLSGSIPNHIGRLSKLEYLNLSFNQLSGNVPLSLGATKLRIIDAPKYGCTMIYPDPFEGNKDLSPYICPPITNETHNNYRIPFYTLIILPIAIVSIFIFSILGYLLFSPVKPKKKPSGVQKNGDLCSIWNYDGRIAYEDIIEANEDFDIRYCVGTGGYGSVYRAKLPCGKVVALKKLHRVEAENPAFDRSFKNEIKVLSEIRHRDIVKLHGFCLYRKCMFLIYEYMQNGSLFNVLRDDIEAAELDWTKRIEIIKDTAHALCYLHHDCTPPIIHRDISSSNILLNSDMKAFVSDFGTARILDPDSSNRTALAGTYGYIAPEIAYTMVVSEKCDVYSYGVVVLEILMGKHPAELLSMLSRPSSLQNIMLMEILDDRLSPPSNKMVEQHIVLAATLAFACLHSKPKFRPSMEQVSQEFLSRHRSLKKPLRTISLLQLAVNDNIDASF</sequence>
<evidence type="ECO:0000256" key="20">
    <source>
        <dbReference type="ARBA" id="ARBA00048679"/>
    </source>
</evidence>
<dbReference type="Pfam" id="PF13855">
    <property type="entry name" value="LRR_8"/>
    <property type="match status" value="1"/>
</dbReference>
<dbReference type="FunFam" id="3.30.200.20:FF:000309">
    <property type="entry name" value="Leucine-rich repeat receptor protein kinase MSP1"/>
    <property type="match status" value="1"/>
</dbReference>
<evidence type="ECO:0000256" key="1">
    <source>
        <dbReference type="ARBA" id="ARBA00004236"/>
    </source>
</evidence>
<dbReference type="GO" id="GO:0004674">
    <property type="term" value="F:protein serine/threonine kinase activity"/>
    <property type="evidence" value="ECO:0007669"/>
    <property type="project" value="UniProtKB-KW"/>
</dbReference>
<dbReference type="SMART" id="SM00369">
    <property type="entry name" value="LRR_TYP"/>
    <property type="match status" value="7"/>
</dbReference>
<dbReference type="EMBL" id="AWUE01021790">
    <property type="protein sequence ID" value="OMO60988.1"/>
    <property type="molecule type" value="Genomic_DNA"/>
</dbReference>
<evidence type="ECO:0000256" key="17">
    <source>
        <dbReference type="ARBA" id="ARBA00023170"/>
    </source>
</evidence>
<keyword evidence="17" id="KW-0675">Receptor</keyword>
<dbReference type="FunFam" id="1.10.510.10:FF:000445">
    <property type="entry name" value="MDIS1-interacting receptor like kinase 2"/>
    <property type="match status" value="1"/>
</dbReference>
<evidence type="ECO:0000256" key="5">
    <source>
        <dbReference type="ARBA" id="ARBA00022527"/>
    </source>
</evidence>
<dbReference type="Pfam" id="PF23598">
    <property type="entry name" value="LRR_14"/>
    <property type="match status" value="1"/>
</dbReference>
<evidence type="ECO:0000256" key="4">
    <source>
        <dbReference type="ARBA" id="ARBA00012513"/>
    </source>
</evidence>
<keyword evidence="9 22" id="KW-0812">Transmembrane</keyword>
<evidence type="ECO:0000256" key="14">
    <source>
        <dbReference type="ARBA" id="ARBA00022840"/>
    </source>
</evidence>
<dbReference type="PROSITE" id="PS00109">
    <property type="entry name" value="PROTEIN_KINASE_TYR"/>
    <property type="match status" value="1"/>
</dbReference>
<evidence type="ECO:0000259" key="23">
    <source>
        <dbReference type="PROSITE" id="PS50011"/>
    </source>
</evidence>
<comment type="catalytic activity">
    <reaction evidence="20">
        <text>L-seryl-[protein] + ATP = O-phospho-L-seryl-[protein] + ADP + H(+)</text>
        <dbReference type="Rhea" id="RHEA:17989"/>
        <dbReference type="Rhea" id="RHEA-COMP:9863"/>
        <dbReference type="Rhea" id="RHEA-COMP:11604"/>
        <dbReference type="ChEBI" id="CHEBI:15378"/>
        <dbReference type="ChEBI" id="CHEBI:29999"/>
        <dbReference type="ChEBI" id="CHEBI:30616"/>
        <dbReference type="ChEBI" id="CHEBI:83421"/>
        <dbReference type="ChEBI" id="CHEBI:456216"/>
        <dbReference type="EC" id="2.7.11.1"/>
    </reaction>
</comment>
<gene>
    <name evidence="24" type="ORF">COLO4_33634</name>
</gene>
<keyword evidence="12 21" id="KW-0547">Nucleotide-binding</keyword>
<evidence type="ECO:0000256" key="8">
    <source>
        <dbReference type="ARBA" id="ARBA00022679"/>
    </source>
</evidence>
<dbReference type="InterPro" id="IPR051716">
    <property type="entry name" value="Plant_RL_S/T_kinase"/>
</dbReference>
<evidence type="ECO:0000313" key="24">
    <source>
        <dbReference type="EMBL" id="OMO60988.1"/>
    </source>
</evidence>
<dbReference type="InterPro" id="IPR008266">
    <property type="entry name" value="Tyr_kinase_AS"/>
</dbReference>